<keyword evidence="3" id="KW-0812">Transmembrane</keyword>
<feature type="region of interest" description="Disordered" evidence="2">
    <location>
        <begin position="115"/>
        <end position="163"/>
    </location>
</feature>
<organism evidence="5 6">
    <name type="scientific">Mannheimia varigena USDA-ARS-USMARC-1296</name>
    <dbReference type="NCBI Taxonomy" id="1433287"/>
    <lineage>
        <taxon>Bacteria</taxon>
        <taxon>Pseudomonadati</taxon>
        <taxon>Pseudomonadota</taxon>
        <taxon>Gammaproteobacteria</taxon>
        <taxon>Pasteurellales</taxon>
        <taxon>Pasteurellaceae</taxon>
        <taxon>Mannheimia</taxon>
    </lineage>
</organism>
<dbReference type="SUPFAM" id="SSF110997">
    <property type="entry name" value="Sporulation related repeat"/>
    <property type="match status" value="1"/>
</dbReference>
<reference evidence="5 6" key="1">
    <citation type="submission" date="2013-12" db="EMBL/GenBank/DDBJ databases">
        <title>Annotation of the Mannheimia varigena USDA-ARS-USMARC-1296 complete genome.</title>
        <authorList>
            <person name="Harhay G.P."/>
            <person name="Clawson M.L."/>
            <person name="Murray R.W."/>
            <person name="Lubbers B.V."/>
            <person name="Heaton M.P."/>
            <person name="Chitko-Mckown C.G."/>
            <person name="Harhay D.M."/>
            <person name="Smith T.P.L."/>
        </authorList>
    </citation>
    <scope>NUCLEOTIDE SEQUENCE [LARGE SCALE GENOMIC DNA]</scope>
    <source>
        <strain evidence="5 6">USDA-ARS-USMARC-1296</strain>
    </source>
</reference>
<feature type="compositionally biased region" description="Basic and acidic residues" evidence="2">
    <location>
        <begin position="137"/>
        <end position="149"/>
    </location>
</feature>
<proteinExistence type="predicted"/>
<dbReference type="eggNOG" id="COG3087">
    <property type="taxonomic scope" value="Bacteria"/>
</dbReference>
<dbReference type="GO" id="GO:0051301">
    <property type="term" value="P:cell division"/>
    <property type="evidence" value="ECO:0007669"/>
    <property type="project" value="UniProtKB-KW"/>
</dbReference>
<dbReference type="InterPro" id="IPR052521">
    <property type="entry name" value="Cell_div_SPOR-domain"/>
</dbReference>
<keyword evidence="5" id="KW-0132">Cell division</keyword>
<feature type="region of interest" description="Disordered" evidence="2">
    <location>
        <begin position="82"/>
        <end position="103"/>
    </location>
</feature>
<dbReference type="InterPro" id="IPR011930">
    <property type="entry name" value="FtsN"/>
</dbReference>
<dbReference type="PANTHER" id="PTHR38687">
    <property type="entry name" value="CELL DIVISION PROTEIN DEDD-RELATED"/>
    <property type="match status" value="1"/>
</dbReference>
<dbReference type="HOGENOM" id="CLU_058902_0_1_6"/>
<keyword evidence="3" id="KW-1133">Transmembrane helix</keyword>
<name>W0QBX6_9PAST</name>
<feature type="region of interest" description="Disordered" evidence="2">
    <location>
        <begin position="177"/>
        <end position="220"/>
    </location>
</feature>
<dbReference type="PROSITE" id="PS51724">
    <property type="entry name" value="SPOR"/>
    <property type="match status" value="1"/>
</dbReference>
<evidence type="ECO:0000313" key="6">
    <source>
        <dbReference type="Proteomes" id="UP000066995"/>
    </source>
</evidence>
<gene>
    <name evidence="5" type="ORF">X808_1860</name>
</gene>
<evidence type="ECO:0000256" key="1">
    <source>
        <dbReference type="NCBIfam" id="TIGR02223"/>
    </source>
</evidence>
<dbReference type="PATRIC" id="fig|1433287.3.peg.184"/>
<evidence type="ECO:0000256" key="3">
    <source>
        <dbReference type="SAM" id="Phobius"/>
    </source>
</evidence>
<dbReference type="InterPro" id="IPR007730">
    <property type="entry name" value="SPOR-like_dom"/>
</dbReference>
<dbReference type="PANTHER" id="PTHR38687:SF2">
    <property type="entry name" value="CELL DIVISION PROTEIN FTSN"/>
    <property type="match status" value="1"/>
</dbReference>
<dbReference type="InterPro" id="IPR036680">
    <property type="entry name" value="SPOR-like_sf"/>
</dbReference>
<evidence type="ECO:0000313" key="5">
    <source>
        <dbReference type="EMBL" id="AHG74713.1"/>
    </source>
</evidence>
<feature type="compositionally biased region" description="Polar residues" evidence="2">
    <location>
        <begin position="85"/>
        <end position="97"/>
    </location>
</feature>
<feature type="compositionally biased region" description="Low complexity" evidence="2">
    <location>
        <begin position="150"/>
        <end position="163"/>
    </location>
</feature>
<keyword evidence="3" id="KW-0472">Membrane</keyword>
<keyword evidence="6" id="KW-1185">Reference proteome</keyword>
<dbReference type="Gene3D" id="3.30.70.1070">
    <property type="entry name" value="Sporulation related repeat"/>
    <property type="match status" value="1"/>
</dbReference>
<dbReference type="AlphaFoldDB" id="W0QBX6"/>
<evidence type="ECO:0000259" key="4">
    <source>
        <dbReference type="PROSITE" id="PS51724"/>
    </source>
</evidence>
<dbReference type="STRING" id="1433287.X808_1860"/>
<sequence length="311" mass="34553">MILCDRQAVIFTVKFANYFIFNFKAVIVPQRDYVARSNEKKNKKTQKESNVKKVLILIIGLILGCGIALWFLKSSAPEPIAPSVVQPNQQQPKSQLPSRPEESWSYIRDLETRTVITDNSQTSQERLAQLTAQQKQQIEERRKQEEARLADQAQQNLTTDTATATEETLLTEEELAAKKAEEDALAEKRAEEKRKQAELKKQQEAKKAEQTKLTEEKAKKEQPAKVVASAATSADKAANQAGKFGLQCGAFKNKAQAENMQARLAMAGFNARIASSADWNRVFVGPIGDRAATSRAQSNARSVAECVIVAM</sequence>
<accession>W0QBX6</accession>
<dbReference type="NCBIfam" id="TIGR02223">
    <property type="entry name" value="ftsN"/>
    <property type="match status" value="1"/>
</dbReference>
<keyword evidence="5" id="KW-0131">Cell cycle</keyword>
<feature type="compositionally biased region" description="Polar residues" evidence="2">
    <location>
        <begin position="115"/>
        <end position="132"/>
    </location>
</feature>
<dbReference type="Proteomes" id="UP000066995">
    <property type="component" value="Chromosome"/>
</dbReference>
<feature type="domain" description="SPOR" evidence="4">
    <location>
        <begin position="238"/>
        <end position="311"/>
    </location>
</feature>
<protein>
    <recommendedName>
        <fullName evidence="1">Cell division protein FtsN</fullName>
    </recommendedName>
</protein>
<evidence type="ECO:0000256" key="2">
    <source>
        <dbReference type="SAM" id="MobiDB-lite"/>
    </source>
</evidence>
<dbReference type="GO" id="GO:0042834">
    <property type="term" value="F:peptidoglycan binding"/>
    <property type="evidence" value="ECO:0007669"/>
    <property type="project" value="InterPro"/>
</dbReference>
<feature type="transmembrane region" description="Helical" evidence="3">
    <location>
        <begin position="54"/>
        <end position="72"/>
    </location>
</feature>
<dbReference type="EMBL" id="CP006943">
    <property type="protein sequence ID" value="AHG74713.1"/>
    <property type="molecule type" value="Genomic_DNA"/>
</dbReference>
<dbReference type="KEGG" id="mvi:X808_1860"/>
<dbReference type="Pfam" id="PF05036">
    <property type="entry name" value="SPOR"/>
    <property type="match status" value="1"/>
</dbReference>